<dbReference type="PANTHER" id="PTHR10566:SF113">
    <property type="entry name" value="PROTEIN ACTIVITY OF BC1 COMPLEX KINASE 7, CHLOROPLASTIC"/>
    <property type="match status" value="1"/>
</dbReference>
<dbReference type="InterPro" id="IPR011009">
    <property type="entry name" value="Kinase-like_dom_sf"/>
</dbReference>
<organism evidence="4">
    <name type="scientific">marine metagenome</name>
    <dbReference type="NCBI Taxonomy" id="408172"/>
    <lineage>
        <taxon>unclassified sequences</taxon>
        <taxon>metagenomes</taxon>
        <taxon>ecological metagenomes</taxon>
    </lineage>
</organism>
<dbReference type="Pfam" id="PF03109">
    <property type="entry name" value="ABC1"/>
    <property type="match status" value="1"/>
</dbReference>
<dbReference type="EMBL" id="UINC01004209">
    <property type="protein sequence ID" value="SVA12620.1"/>
    <property type="molecule type" value="Genomic_DNA"/>
</dbReference>
<keyword evidence="2" id="KW-1133">Transmembrane helix</keyword>
<dbReference type="Gene3D" id="1.10.510.10">
    <property type="entry name" value="Transferase(Phosphotransferase) domain 1"/>
    <property type="match status" value="1"/>
</dbReference>
<evidence type="ECO:0000259" key="3">
    <source>
        <dbReference type="Pfam" id="PF03109"/>
    </source>
</evidence>
<proteinExistence type="inferred from homology"/>
<evidence type="ECO:0000256" key="1">
    <source>
        <dbReference type="ARBA" id="ARBA00009670"/>
    </source>
</evidence>
<feature type="domain" description="ABC1 atypical kinase-like" evidence="3">
    <location>
        <begin position="59"/>
        <end position="307"/>
    </location>
</feature>
<name>A0A381T8V8_9ZZZZ</name>
<dbReference type="SUPFAM" id="SSF56112">
    <property type="entry name" value="Protein kinase-like (PK-like)"/>
    <property type="match status" value="1"/>
</dbReference>
<keyword evidence="2" id="KW-0812">Transmembrane</keyword>
<evidence type="ECO:0000313" key="4">
    <source>
        <dbReference type="EMBL" id="SVA12620.1"/>
    </source>
</evidence>
<protein>
    <recommendedName>
        <fullName evidence="3">ABC1 atypical kinase-like domain-containing protein</fullName>
    </recommendedName>
</protein>
<evidence type="ECO:0000256" key="2">
    <source>
        <dbReference type="SAM" id="Phobius"/>
    </source>
</evidence>
<gene>
    <name evidence="4" type="ORF">METZ01_LOCUS65474</name>
</gene>
<reference evidence="4" key="1">
    <citation type="submission" date="2018-05" db="EMBL/GenBank/DDBJ databases">
        <authorList>
            <person name="Lanie J.A."/>
            <person name="Ng W.-L."/>
            <person name="Kazmierczak K.M."/>
            <person name="Andrzejewski T.M."/>
            <person name="Davidsen T.M."/>
            <person name="Wayne K.J."/>
            <person name="Tettelin H."/>
            <person name="Glass J.I."/>
            <person name="Rusch D."/>
            <person name="Podicherti R."/>
            <person name="Tsui H.-C.T."/>
            <person name="Winkler M.E."/>
        </authorList>
    </citation>
    <scope>NUCLEOTIDE SEQUENCE</scope>
</reference>
<comment type="similarity">
    <text evidence="1">Belongs to the protein kinase superfamily. ADCK protein kinase family.</text>
</comment>
<dbReference type="PANTHER" id="PTHR10566">
    <property type="entry name" value="CHAPERONE-ACTIVITY OF BC1 COMPLEX CABC1 -RELATED"/>
    <property type="match status" value="1"/>
</dbReference>
<accession>A0A381T8V8</accession>
<dbReference type="AlphaFoldDB" id="A0A381T8V8"/>
<dbReference type="InterPro" id="IPR050154">
    <property type="entry name" value="UbiB_kinase"/>
</dbReference>
<dbReference type="InterPro" id="IPR004147">
    <property type="entry name" value="ABC1_dom"/>
</dbReference>
<feature type="transmembrane region" description="Helical" evidence="2">
    <location>
        <begin position="470"/>
        <end position="488"/>
    </location>
</feature>
<sequence>MSFLLIISPWRIYSTEERRGERIRKALEEAGTIFIKFGQLLSTRPDLIPTDIAQSLHTLQDSIAPFPTDKAKEIIEAELDSSIEEIFTDFDPSPIAAASIAQVYSAKLKDTKEKVAIKVVRPGIDKAIDRDISLMKKMAQKAEKYSLDARRLRLFELVKEYEAVIKTELDMRVEASNMKQTKRNFKDNSLLYVPEVYLEYSTEKVLVMEKISGIPVDNIKDLKGKGVDLQLVSERGVEIFLKQVFVDNFFHADMHPGNIFINALEPTSPSYIAVDYAIVGSLDEEEQFQIGRMLLSVIGRDFLAISNILIDSGWVDPKTRATDLERTIRSACEPMFEQPLEKIKFGELLLYIFDSARRFNLHMQPSLMLLQKTLINIEGLGKQLYPQLDFWSIAKPFLQEWTKDRYNPKKIEAWARKNAGLWLEKARKLPEVAENVLDQINKIEDYQKDNEIRHEELITTLKRERRGTRILIFISLIVLLILFLSWTIN</sequence>
<keyword evidence="2" id="KW-0472">Membrane</keyword>